<dbReference type="EMBL" id="JBJXBP010000004">
    <property type="protein sequence ID" value="KAL3834003.1"/>
    <property type="molecule type" value="Genomic_DNA"/>
</dbReference>
<accession>A0ABD3TCQ8</accession>
<dbReference type="Proteomes" id="UP001634393">
    <property type="component" value="Unassembled WGS sequence"/>
</dbReference>
<reference evidence="2 3" key="1">
    <citation type="submission" date="2024-12" db="EMBL/GenBank/DDBJ databases">
        <title>The unique morphological basis and parallel evolutionary history of personate flowers in Penstemon.</title>
        <authorList>
            <person name="Depatie T.H."/>
            <person name="Wessinger C.A."/>
        </authorList>
    </citation>
    <scope>NUCLEOTIDE SEQUENCE [LARGE SCALE GENOMIC DNA]</scope>
    <source>
        <strain evidence="2">WTNN_2</strain>
        <tissue evidence="2">Leaf</tissue>
    </source>
</reference>
<proteinExistence type="predicted"/>
<evidence type="ECO:0000256" key="1">
    <source>
        <dbReference type="SAM" id="MobiDB-lite"/>
    </source>
</evidence>
<keyword evidence="3" id="KW-1185">Reference proteome</keyword>
<evidence type="ECO:0000313" key="3">
    <source>
        <dbReference type="Proteomes" id="UP001634393"/>
    </source>
</evidence>
<evidence type="ECO:0000313" key="2">
    <source>
        <dbReference type="EMBL" id="KAL3834003.1"/>
    </source>
</evidence>
<comment type="caution">
    <text evidence="2">The sequence shown here is derived from an EMBL/GenBank/DDBJ whole genome shotgun (WGS) entry which is preliminary data.</text>
</comment>
<gene>
    <name evidence="2" type="ORF">ACJIZ3_008739</name>
</gene>
<organism evidence="2 3">
    <name type="scientific">Penstemon smallii</name>
    <dbReference type="NCBI Taxonomy" id="265156"/>
    <lineage>
        <taxon>Eukaryota</taxon>
        <taxon>Viridiplantae</taxon>
        <taxon>Streptophyta</taxon>
        <taxon>Embryophyta</taxon>
        <taxon>Tracheophyta</taxon>
        <taxon>Spermatophyta</taxon>
        <taxon>Magnoliopsida</taxon>
        <taxon>eudicotyledons</taxon>
        <taxon>Gunneridae</taxon>
        <taxon>Pentapetalae</taxon>
        <taxon>asterids</taxon>
        <taxon>lamiids</taxon>
        <taxon>Lamiales</taxon>
        <taxon>Plantaginaceae</taxon>
        <taxon>Cheloneae</taxon>
        <taxon>Penstemon</taxon>
    </lineage>
</organism>
<name>A0ABD3TCQ8_9LAMI</name>
<feature type="region of interest" description="Disordered" evidence="1">
    <location>
        <begin position="13"/>
        <end position="33"/>
    </location>
</feature>
<protein>
    <submittedName>
        <fullName evidence="2">Uncharacterized protein</fullName>
    </submittedName>
</protein>
<sequence>MILSTTVITSRGLTTTSTPSTTTTTIKSSTTIRLSSTPERGILRYETSNMLNTMILM</sequence>
<dbReference type="AlphaFoldDB" id="A0ABD3TCQ8"/>